<name>A0A9K3GPZ2_9EUKA</name>
<evidence type="ECO:0000313" key="3">
    <source>
        <dbReference type="Proteomes" id="UP000265618"/>
    </source>
</evidence>
<proteinExistence type="predicted"/>
<reference evidence="2 3" key="1">
    <citation type="journal article" date="2018" name="PLoS ONE">
        <title>The draft genome of Kipferlia bialata reveals reductive genome evolution in fornicate parasites.</title>
        <authorList>
            <person name="Tanifuji G."/>
            <person name="Takabayashi S."/>
            <person name="Kume K."/>
            <person name="Takagi M."/>
            <person name="Nakayama T."/>
            <person name="Kamikawa R."/>
            <person name="Inagaki Y."/>
            <person name="Hashimoto T."/>
        </authorList>
    </citation>
    <scope>NUCLEOTIDE SEQUENCE [LARGE SCALE GENOMIC DNA]</scope>
    <source>
        <strain evidence="2">NY0173</strain>
    </source>
</reference>
<gene>
    <name evidence="2" type="ORF">KIPB_013212</name>
</gene>
<keyword evidence="1" id="KW-0812">Transmembrane</keyword>
<feature type="non-terminal residue" evidence="2">
    <location>
        <position position="39"/>
    </location>
</feature>
<evidence type="ECO:0000313" key="2">
    <source>
        <dbReference type="EMBL" id="GIQ90420.1"/>
    </source>
</evidence>
<evidence type="ECO:0000256" key="1">
    <source>
        <dbReference type="SAM" id="Phobius"/>
    </source>
</evidence>
<dbReference type="AlphaFoldDB" id="A0A9K3GPZ2"/>
<comment type="caution">
    <text evidence="2">The sequence shown here is derived from an EMBL/GenBank/DDBJ whole genome shotgun (WGS) entry which is preliminary data.</text>
</comment>
<sequence>LPLVVIGSIASLILAAFIAGGIAIIVIQRQRGEVKEKRE</sequence>
<feature type="transmembrane region" description="Helical" evidence="1">
    <location>
        <begin position="6"/>
        <end position="27"/>
    </location>
</feature>
<accession>A0A9K3GPZ2</accession>
<dbReference type="Proteomes" id="UP000265618">
    <property type="component" value="Unassembled WGS sequence"/>
</dbReference>
<organism evidence="2 3">
    <name type="scientific">Kipferlia bialata</name>
    <dbReference type="NCBI Taxonomy" id="797122"/>
    <lineage>
        <taxon>Eukaryota</taxon>
        <taxon>Metamonada</taxon>
        <taxon>Carpediemonas-like organisms</taxon>
        <taxon>Kipferlia</taxon>
    </lineage>
</organism>
<protein>
    <submittedName>
        <fullName evidence="2">Uncharacterized protein</fullName>
    </submittedName>
</protein>
<keyword evidence="1" id="KW-0472">Membrane</keyword>
<dbReference type="EMBL" id="BDIP01006160">
    <property type="protein sequence ID" value="GIQ90420.1"/>
    <property type="molecule type" value="Genomic_DNA"/>
</dbReference>
<keyword evidence="3" id="KW-1185">Reference proteome</keyword>
<keyword evidence="1" id="KW-1133">Transmembrane helix</keyword>